<organism evidence="1 2">
    <name type="scientific">Eumeta variegata</name>
    <name type="common">Bagworm moth</name>
    <name type="synonym">Eumeta japonica</name>
    <dbReference type="NCBI Taxonomy" id="151549"/>
    <lineage>
        <taxon>Eukaryota</taxon>
        <taxon>Metazoa</taxon>
        <taxon>Ecdysozoa</taxon>
        <taxon>Arthropoda</taxon>
        <taxon>Hexapoda</taxon>
        <taxon>Insecta</taxon>
        <taxon>Pterygota</taxon>
        <taxon>Neoptera</taxon>
        <taxon>Endopterygota</taxon>
        <taxon>Lepidoptera</taxon>
        <taxon>Glossata</taxon>
        <taxon>Ditrysia</taxon>
        <taxon>Tineoidea</taxon>
        <taxon>Psychidae</taxon>
        <taxon>Oiketicinae</taxon>
        <taxon>Eumeta</taxon>
    </lineage>
</organism>
<dbReference type="AlphaFoldDB" id="A0A4C1ZVT3"/>
<keyword evidence="2" id="KW-1185">Reference proteome</keyword>
<sequence length="104" mass="11229">MMQSRSGIGIEPRTAPELPLKAGMRLGLTAWSFRIKDEGTHSCPLSRSFGFGGQLLSPSTYLLSLSPLYIPFREAVLVTPLGLRVSTGGDDYLLSGSSQARFPL</sequence>
<name>A0A4C1ZVT3_EUMVA</name>
<protein>
    <submittedName>
        <fullName evidence="1">Uncharacterized protein</fullName>
    </submittedName>
</protein>
<evidence type="ECO:0000313" key="2">
    <source>
        <dbReference type="Proteomes" id="UP000299102"/>
    </source>
</evidence>
<proteinExistence type="predicted"/>
<gene>
    <name evidence="1" type="ORF">EVAR_65379_1</name>
</gene>
<reference evidence="1 2" key="1">
    <citation type="journal article" date="2019" name="Commun. Biol.">
        <title>The bagworm genome reveals a unique fibroin gene that provides high tensile strength.</title>
        <authorList>
            <person name="Kono N."/>
            <person name="Nakamura H."/>
            <person name="Ohtoshi R."/>
            <person name="Tomita M."/>
            <person name="Numata K."/>
            <person name="Arakawa K."/>
        </authorList>
    </citation>
    <scope>NUCLEOTIDE SEQUENCE [LARGE SCALE GENOMIC DNA]</scope>
</reference>
<comment type="caution">
    <text evidence="1">The sequence shown here is derived from an EMBL/GenBank/DDBJ whole genome shotgun (WGS) entry which is preliminary data.</text>
</comment>
<accession>A0A4C1ZVT3</accession>
<evidence type="ECO:0000313" key="1">
    <source>
        <dbReference type="EMBL" id="GBP92596.1"/>
    </source>
</evidence>
<dbReference type="EMBL" id="BGZK01002288">
    <property type="protein sequence ID" value="GBP92596.1"/>
    <property type="molecule type" value="Genomic_DNA"/>
</dbReference>
<dbReference type="Proteomes" id="UP000299102">
    <property type="component" value="Unassembled WGS sequence"/>
</dbReference>